<keyword evidence="1" id="KW-1133">Transmembrane helix</keyword>
<name>A0A3B0UIM9_9ZZZZ</name>
<accession>A0A3B0UIM9</accession>
<keyword evidence="1" id="KW-0812">Transmembrane</keyword>
<dbReference type="AlphaFoldDB" id="A0A3B0UIM9"/>
<reference evidence="2" key="1">
    <citation type="submission" date="2018-06" db="EMBL/GenBank/DDBJ databases">
        <authorList>
            <person name="Zhirakovskaya E."/>
        </authorList>
    </citation>
    <scope>NUCLEOTIDE SEQUENCE</scope>
</reference>
<gene>
    <name evidence="2" type="ORF">MNBD_BACTEROID04-1012</name>
</gene>
<evidence type="ECO:0000313" key="2">
    <source>
        <dbReference type="EMBL" id="VAW19396.1"/>
    </source>
</evidence>
<protein>
    <submittedName>
        <fullName evidence="2">Uncharacterized protein</fullName>
    </submittedName>
</protein>
<dbReference type="EMBL" id="UOER01000043">
    <property type="protein sequence ID" value="VAW19396.1"/>
    <property type="molecule type" value="Genomic_DNA"/>
</dbReference>
<organism evidence="2">
    <name type="scientific">hydrothermal vent metagenome</name>
    <dbReference type="NCBI Taxonomy" id="652676"/>
    <lineage>
        <taxon>unclassified sequences</taxon>
        <taxon>metagenomes</taxon>
        <taxon>ecological metagenomes</taxon>
    </lineage>
</organism>
<keyword evidence="1" id="KW-0472">Membrane</keyword>
<sequence length="81" mass="9390">MQNLIQSDIFFFITSVAVVIVTISILVMLWYIIRILKNIKDVSEIVKRETVFFSGDLSGIRKKIKKLFDSLTNLIARKTKK</sequence>
<evidence type="ECO:0000256" key="1">
    <source>
        <dbReference type="SAM" id="Phobius"/>
    </source>
</evidence>
<proteinExistence type="predicted"/>
<feature type="transmembrane region" description="Helical" evidence="1">
    <location>
        <begin position="12"/>
        <end position="33"/>
    </location>
</feature>